<dbReference type="NCBIfam" id="TIGR00478">
    <property type="entry name" value="tly"/>
    <property type="match status" value="1"/>
</dbReference>
<dbReference type="InterPro" id="IPR029063">
    <property type="entry name" value="SAM-dependent_MTases_sf"/>
</dbReference>
<dbReference type="Gene3D" id="3.40.50.150">
    <property type="entry name" value="Vaccinia Virus protein VP39"/>
    <property type="match status" value="1"/>
</dbReference>
<protein>
    <submittedName>
        <fullName evidence="5">23S rRNA (Cytidine1920-2'-O)/16S rRNA (Cytidine1409-2'-O)-methyltransferase</fullName>
    </submittedName>
</protein>
<dbReference type="InterPro" id="IPR047048">
    <property type="entry name" value="TlyA"/>
</dbReference>
<comment type="similarity">
    <text evidence="2">Belongs to the TlyA family.</text>
</comment>
<gene>
    <name evidence="5" type="ORF">SAMN02746064_00756</name>
</gene>
<evidence type="ECO:0000313" key="5">
    <source>
        <dbReference type="EMBL" id="SHE55617.1"/>
    </source>
</evidence>
<dbReference type="GO" id="GO:0003723">
    <property type="term" value="F:RNA binding"/>
    <property type="evidence" value="ECO:0007669"/>
    <property type="project" value="UniProtKB-KW"/>
</dbReference>
<keyword evidence="5" id="KW-0489">Methyltransferase</keyword>
<feature type="domain" description="RNA-binding S4" evidence="4">
    <location>
        <begin position="2"/>
        <end position="67"/>
    </location>
</feature>
<organism evidence="5 6">
    <name type="scientific">Alkalibacter saccharofermentans DSM 14828</name>
    <dbReference type="NCBI Taxonomy" id="1120975"/>
    <lineage>
        <taxon>Bacteria</taxon>
        <taxon>Bacillati</taxon>
        <taxon>Bacillota</taxon>
        <taxon>Clostridia</taxon>
        <taxon>Eubacteriales</taxon>
        <taxon>Eubacteriaceae</taxon>
        <taxon>Alkalibacter</taxon>
    </lineage>
</organism>
<proteinExistence type="inferred from homology"/>
<dbReference type="Proteomes" id="UP000184251">
    <property type="component" value="Unassembled WGS sequence"/>
</dbReference>
<dbReference type="PANTHER" id="PTHR32319">
    <property type="entry name" value="BACTERIAL HEMOLYSIN-LIKE PROTEIN"/>
    <property type="match status" value="1"/>
</dbReference>
<dbReference type="GO" id="GO:0032259">
    <property type="term" value="P:methylation"/>
    <property type="evidence" value="ECO:0007669"/>
    <property type="project" value="UniProtKB-KW"/>
</dbReference>
<dbReference type="SUPFAM" id="SSF55174">
    <property type="entry name" value="Alpha-L RNA-binding motif"/>
    <property type="match status" value="1"/>
</dbReference>
<keyword evidence="5" id="KW-0808">Transferase</keyword>
<dbReference type="InterPro" id="IPR002877">
    <property type="entry name" value="RNA_MeTrfase_FtsJ_dom"/>
</dbReference>
<dbReference type="CDD" id="cd00165">
    <property type="entry name" value="S4"/>
    <property type="match status" value="1"/>
</dbReference>
<dbReference type="STRING" id="1120975.SAMN02746064_00756"/>
<sequence>MVRLDVYLHDNGFFESREQAKRNIMAGNVSINGHTADKAGTSVKEGDQIQVKQKDCPYVSRGGLKLEKAIGVFGLDLQGKTAMDVGASTGGFTDCMLANGAKKVFAIDVGYGQLDWKLRTDSRVVSLERKNFRHMEFEEVGEKVDFLVMDVSFISVTKLVDKIKLFLKPKGQGVVLIKPQFEAGKDKVGKHGIVKDPGIHKEVIERITGYFSHNELTPKGIDYSPIKGAKGNIEYLLWVEHMGISEEKNQDYADKAIQNAFNNL</sequence>
<accession>A0A1M4UG13</accession>
<dbReference type="OrthoDB" id="9784736at2"/>
<evidence type="ECO:0000256" key="2">
    <source>
        <dbReference type="ARBA" id="ARBA00029460"/>
    </source>
</evidence>
<dbReference type="RefSeq" id="WP_073269747.1">
    <property type="nucleotide sequence ID" value="NZ_FQTU01000003.1"/>
</dbReference>
<dbReference type="GO" id="GO:0008168">
    <property type="term" value="F:methyltransferase activity"/>
    <property type="evidence" value="ECO:0007669"/>
    <property type="project" value="UniProtKB-KW"/>
</dbReference>
<dbReference type="InterPro" id="IPR036986">
    <property type="entry name" value="S4_RNA-bd_sf"/>
</dbReference>
<evidence type="ECO:0000313" key="6">
    <source>
        <dbReference type="Proteomes" id="UP000184251"/>
    </source>
</evidence>
<reference evidence="5 6" key="1">
    <citation type="submission" date="2016-11" db="EMBL/GenBank/DDBJ databases">
        <authorList>
            <person name="Jaros S."/>
            <person name="Januszkiewicz K."/>
            <person name="Wedrychowicz H."/>
        </authorList>
    </citation>
    <scope>NUCLEOTIDE SEQUENCE [LARGE SCALE GENOMIC DNA]</scope>
    <source>
        <strain evidence="5 6">DSM 14828</strain>
    </source>
</reference>
<dbReference type="EMBL" id="FQTU01000003">
    <property type="protein sequence ID" value="SHE55617.1"/>
    <property type="molecule type" value="Genomic_DNA"/>
</dbReference>
<dbReference type="InterPro" id="IPR002942">
    <property type="entry name" value="S4_RNA-bd"/>
</dbReference>
<dbReference type="Gene3D" id="3.10.290.10">
    <property type="entry name" value="RNA-binding S4 domain"/>
    <property type="match status" value="1"/>
</dbReference>
<dbReference type="Pfam" id="PF01479">
    <property type="entry name" value="S4"/>
    <property type="match status" value="1"/>
</dbReference>
<keyword evidence="1 3" id="KW-0694">RNA-binding</keyword>
<dbReference type="InterPro" id="IPR004538">
    <property type="entry name" value="Hemolysin_A/TlyA"/>
</dbReference>
<dbReference type="SMART" id="SM00363">
    <property type="entry name" value="S4"/>
    <property type="match status" value="1"/>
</dbReference>
<name>A0A1M4UG13_9FIRM</name>
<dbReference type="PIRSF" id="PIRSF005578">
    <property type="entry name" value="TlyA"/>
    <property type="match status" value="1"/>
</dbReference>
<keyword evidence="6" id="KW-1185">Reference proteome</keyword>
<dbReference type="PANTHER" id="PTHR32319:SF0">
    <property type="entry name" value="BACTERIAL HEMOLYSIN-LIKE PROTEIN"/>
    <property type="match status" value="1"/>
</dbReference>
<evidence type="ECO:0000256" key="3">
    <source>
        <dbReference type="PROSITE-ProRule" id="PRU00182"/>
    </source>
</evidence>
<dbReference type="AlphaFoldDB" id="A0A1M4UG13"/>
<evidence type="ECO:0000259" key="4">
    <source>
        <dbReference type="SMART" id="SM00363"/>
    </source>
</evidence>
<dbReference type="SUPFAM" id="SSF53335">
    <property type="entry name" value="S-adenosyl-L-methionine-dependent methyltransferases"/>
    <property type="match status" value="1"/>
</dbReference>
<evidence type="ECO:0000256" key="1">
    <source>
        <dbReference type="ARBA" id="ARBA00022884"/>
    </source>
</evidence>
<dbReference type="PROSITE" id="PS50889">
    <property type="entry name" value="S4"/>
    <property type="match status" value="1"/>
</dbReference>
<dbReference type="Pfam" id="PF01728">
    <property type="entry name" value="FtsJ"/>
    <property type="match status" value="1"/>
</dbReference>